<dbReference type="Gene3D" id="3.90.190.10">
    <property type="entry name" value="Protein tyrosine phosphatase superfamily"/>
    <property type="match status" value="3"/>
</dbReference>
<evidence type="ECO:0000256" key="1">
    <source>
        <dbReference type="SAM" id="MobiDB-lite"/>
    </source>
</evidence>
<dbReference type="SUPFAM" id="SSF52799">
    <property type="entry name" value="(Phosphotyrosine protein) phosphatases II"/>
    <property type="match status" value="3"/>
</dbReference>
<dbReference type="OrthoDB" id="66369at2759"/>
<dbReference type="EMBL" id="BJWK01000025">
    <property type="protein sequence ID" value="GEM12743.1"/>
    <property type="molecule type" value="Genomic_DNA"/>
</dbReference>
<comment type="caution">
    <text evidence="2">The sequence shown here is derived from an EMBL/GenBank/DDBJ whole genome shotgun (WGS) entry which is preliminary data.</text>
</comment>
<feature type="region of interest" description="Disordered" evidence="1">
    <location>
        <begin position="130"/>
        <end position="153"/>
    </location>
</feature>
<dbReference type="Proteomes" id="UP000321518">
    <property type="component" value="Unassembled WGS sequence"/>
</dbReference>
<feature type="region of interest" description="Disordered" evidence="1">
    <location>
        <begin position="1092"/>
        <end position="1119"/>
    </location>
</feature>
<sequence>MAGLEEDSTNAAGNQRRRTSAPAKHFIHSDLLNPTPLHSPTALSLKQSPFGSTSERASPLNRSGDSPHRRLSSAAPGLPSLSLPTSFPSPDDSTPLNLPRLAHAVVPSRSGSVLSRGLILKSDYRFVAAQPPASASHPPSQSSSSSSSSATASSTKHAVIGSLGPSGFSAPSTDSGFHLSGATNLREGGFGVWGVAQPTATGVRSLLSLLRSRKNAKGKEGREVAWFVTREEPILYIGGHPYVLREAAHPTDTYSISDRAENLEEIEARLKADVLRESARYGGLVLVHDETRSGSILPTWVSADEVLTARELFSQIRSEGYNVTYFRTPVARDQSPSDGYLDVYTGLLKRIPTSTALVFNCGAGVVRSTFAMSVALIVRRKQLIEKGEEDPYGLVANKVQEDGAEPMSPRERQNPRSAIKVLQAQSEQAARDRSLLRLMHVLSKCLPANSQTTILSLLSSQSTLLENLRSALLGNFDIILSLLSTLDDGATAKKVVDAIVDHCDAMVNLRESITEYRVRYASLALRDEPTAQDNRQSALAALERYFFLITFASFVSESSSDFDVPFSAWLKRRNEIAKMINRMRKTGTGHFVIFAPIQDLSAIAKGETGEVALSRALSRGRRVGADLVGDEWAHQIIRNRSGIILRASMILKEDVWLASNTSQTDPSSTSASTDPSSIRRIRGAINFRRVKDSFLYGLSQPTEEGIRRVLDVVKGDVKPGAKIVWIGVREEPLCNINGTPYVLRQEAVSLRNVKSYSGISPTRLELLEDRLKADVLSELSTFEGRILVANEADDGSVNPVWEAVEGDDQVKTLREVMDAVGQDECGDVFRFIRVPITAEKFPEFSDLRDIIETVTELDMDESAIVVNDQLGRGRTTRTLVIIKLLQDWLRHNGKFVAQRSDRPSYTVINNLLRVVRNGFEIKNAVDAAITACGEPFDLLESIENARQQAEDSEGETRAIWIARGLRELRAYFFLIIFTTFLHESRPDTWRELGRTASYEDFVCQRPVFRTIQKELDHAGIDALVPLKRPIASGTASTDEVADFVAKRNGRILSAYTLCKADYFSGLQKMSLPERVEGAPNFRRVPLTLAGSDAVRSPHPASSNGGPNVTGATLTGSSPQAGPCVYGSGMPTVDGLRRALEKMNGKGTQILWSSLREEPVAYVAGKPYVLRLFDQPLENVITTGVTTATVEAMEAELKKDLLRERAQTGGKVLLHDEVEENGSFTVTAMWEEVKAEDILTPREVFKIMQDEGFQVDYDRLPVTDEQAPIPGIFSRIEQRVTGALSGGDKEKVGCAWNCQMGRGRTTTGMVACALVYRILFNRQSNFDMSTSFIEPPEHGSFWDGREAEPLLNGEYKIVLQLVGVLKDGKLAKRLTDRAIDDMEAVQNLRTAIYSFKLRVEAAEDGSKKRSKLFDQALNYLYRYATLIVFANFLLDKASRLDDTDDKDESPTASLFPSFEEYLRERSEIKKILSRRTLE</sequence>
<feature type="region of interest" description="Disordered" evidence="1">
    <location>
        <begin position="1"/>
        <end position="94"/>
    </location>
</feature>
<feature type="compositionally biased region" description="Polar residues" evidence="1">
    <location>
        <begin position="1099"/>
        <end position="1119"/>
    </location>
</feature>
<evidence type="ECO:0000313" key="2">
    <source>
        <dbReference type="EMBL" id="GEM12743.1"/>
    </source>
</evidence>
<dbReference type="InterPro" id="IPR050561">
    <property type="entry name" value="PTP"/>
</dbReference>
<dbReference type="InterPro" id="IPR029021">
    <property type="entry name" value="Prot-tyrosine_phosphatase-like"/>
</dbReference>
<feature type="compositionally biased region" description="Low complexity" evidence="1">
    <location>
        <begin position="72"/>
        <end position="94"/>
    </location>
</feature>
<feature type="compositionally biased region" description="Polar residues" evidence="1">
    <location>
        <begin position="36"/>
        <end position="64"/>
    </location>
</feature>
<accession>A0A511KQW4</accession>
<reference evidence="2 3" key="1">
    <citation type="submission" date="2019-07" db="EMBL/GenBank/DDBJ databases">
        <title>Rhodotorula toruloides NBRC10032 genome sequencing.</title>
        <authorList>
            <person name="Shida Y."/>
            <person name="Takaku H."/>
            <person name="Ogasawara W."/>
            <person name="Mori K."/>
        </authorList>
    </citation>
    <scope>NUCLEOTIDE SEQUENCE [LARGE SCALE GENOMIC DNA]</scope>
    <source>
        <strain evidence="2 3">NBRC10032</strain>
    </source>
</reference>
<proteinExistence type="predicted"/>
<protein>
    <submittedName>
        <fullName evidence="2">Metalion binding protein</fullName>
    </submittedName>
</protein>
<dbReference type="Pfam" id="PF14566">
    <property type="entry name" value="PTPlike_phytase"/>
    <property type="match status" value="3"/>
</dbReference>
<dbReference type="PANTHER" id="PTHR23339">
    <property type="entry name" value="TYROSINE SPECIFIC PROTEIN PHOSPHATASE AND DUAL SPECIFICITY PROTEIN PHOSPHATASE"/>
    <property type="match status" value="1"/>
</dbReference>
<dbReference type="SMART" id="SM01301">
    <property type="entry name" value="PTPlike_phytase"/>
    <property type="match status" value="3"/>
</dbReference>
<name>A0A511KQW4_RHOTO</name>
<gene>
    <name evidence="2" type="ORF">Rt10032_c25g6760</name>
</gene>
<evidence type="ECO:0000313" key="3">
    <source>
        <dbReference type="Proteomes" id="UP000321518"/>
    </source>
</evidence>
<organism evidence="2 3">
    <name type="scientific">Rhodotorula toruloides</name>
    <name type="common">Yeast</name>
    <name type="synonym">Rhodosporidium toruloides</name>
    <dbReference type="NCBI Taxonomy" id="5286"/>
    <lineage>
        <taxon>Eukaryota</taxon>
        <taxon>Fungi</taxon>
        <taxon>Dikarya</taxon>
        <taxon>Basidiomycota</taxon>
        <taxon>Pucciniomycotina</taxon>
        <taxon>Microbotryomycetes</taxon>
        <taxon>Sporidiobolales</taxon>
        <taxon>Sporidiobolaceae</taxon>
        <taxon>Rhodotorula</taxon>
    </lineage>
</organism>